<comment type="caution">
    <text evidence="1">The sequence shown here is derived from an EMBL/GenBank/DDBJ whole genome shotgun (WGS) entry which is preliminary data.</text>
</comment>
<evidence type="ECO:0000313" key="2">
    <source>
        <dbReference type="Proteomes" id="UP000031668"/>
    </source>
</evidence>
<proteinExistence type="predicted"/>
<dbReference type="EMBL" id="JWZT01004536">
    <property type="protein sequence ID" value="KII63884.1"/>
    <property type="molecule type" value="Genomic_DNA"/>
</dbReference>
<sequence>MEEKVTRHYFEERKALDPSFVTRDYLITEETQLSEEIVECAFKYSVSIYELQYSQRILVCCDMVQRKISSILRLNLPPGFHQQWKNLYDVLQISDCRNLSESLKSCLTINFRQDSERLIQQSSMSISKFDFLVNGDDE</sequence>
<evidence type="ECO:0000313" key="1">
    <source>
        <dbReference type="EMBL" id="KII63884.1"/>
    </source>
</evidence>
<accession>A0A0C2MHP8</accession>
<protein>
    <submittedName>
        <fullName evidence="1">Uncharacterized protein</fullName>
    </submittedName>
</protein>
<name>A0A0C2MHP8_THEKT</name>
<reference evidence="1 2" key="1">
    <citation type="journal article" date="2014" name="Genome Biol. Evol.">
        <title>The genome of the myxosporean Thelohanellus kitauei shows adaptations to nutrient acquisition within its fish host.</title>
        <authorList>
            <person name="Yang Y."/>
            <person name="Xiong J."/>
            <person name="Zhou Z."/>
            <person name="Huo F."/>
            <person name="Miao W."/>
            <person name="Ran C."/>
            <person name="Liu Y."/>
            <person name="Zhang J."/>
            <person name="Feng J."/>
            <person name="Wang M."/>
            <person name="Wang M."/>
            <person name="Wang L."/>
            <person name="Yao B."/>
        </authorList>
    </citation>
    <scope>NUCLEOTIDE SEQUENCE [LARGE SCALE GENOMIC DNA]</scope>
    <source>
        <strain evidence="1">Wuqing</strain>
    </source>
</reference>
<gene>
    <name evidence="1" type="ORF">RF11_05101</name>
</gene>
<keyword evidence="2" id="KW-1185">Reference proteome</keyword>
<organism evidence="1 2">
    <name type="scientific">Thelohanellus kitauei</name>
    <name type="common">Myxosporean</name>
    <dbReference type="NCBI Taxonomy" id="669202"/>
    <lineage>
        <taxon>Eukaryota</taxon>
        <taxon>Metazoa</taxon>
        <taxon>Cnidaria</taxon>
        <taxon>Myxozoa</taxon>
        <taxon>Myxosporea</taxon>
        <taxon>Bivalvulida</taxon>
        <taxon>Platysporina</taxon>
        <taxon>Myxobolidae</taxon>
        <taxon>Thelohanellus</taxon>
    </lineage>
</organism>
<dbReference type="Proteomes" id="UP000031668">
    <property type="component" value="Unassembled WGS sequence"/>
</dbReference>
<dbReference type="AlphaFoldDB" id="A0A0C2MHP8"/>